<protein>
    <submittedName>
        <fullName evidence="1">Lipoprotein</fullName>
        <ecNumber evidence="1">3.4.24.-</ecNumber>
    </submittedName>
</protein>
<dbReference type="AlphaFoldDB" id="A0A379TDR5"/>
<reference evidence="1 2" key="1">
    <citation type="submission" date="2018-06" db="EMBL/GenBank/DDBJ databases">
        <authorList>
            <consortium name="Pathogen Informatics"/>
            <person name="Doyle S."/>
        </authorList>
    </citation>
    <scope>NUCLEOTIDE SEQUENCE [LARGE SCALE GENOMIC DNA]</scope>
    <source>
        <strain evidence="1 2">NCTC8297</strain>
    </source>
</reference>
<keyword evidence="1" id="KW-0449">Lipoprotein</keyword>
<dbReference type="EMBL" id="UGXG01000002">
    <property type="protein sequence ID" value="SUG48453.1"/>
    <property type="molecule type" value="Genomic_DNA"/>
</dbReference>
<proteinExistence type="predicted"/>
<name>A0A379TDR5_SALER</name>
<dbReference type="GO" id="GO:0016787">
    <property type="term" value="F:hydrolase activity"/>
    <property type="evidence" value="ECO:0007669"/>
    <property type="project" value="UniProtKB-KW"/>
</dbReference>
<dbReference type="Proteomes" id="UP000254741">
    <property type="component" value="Unassembled WGS sequence"/>
</dbReference>
<keyword evidence="1" id="KW-0378">Hydrolase</keyword>
<organism evidence="1 2">
    <name type="scientific">Salmonella enterica subsp. arizonae</name>
    <dbReference type="NCBI Taxonomy" id="59203"/>
    <lineage>
        <taxon>Bacteria</taxon>
        <taxon>Pseudomonadati</taxon>
        <taxon>Pseudomonadota</taxon>
        <taxon>Gammaproteobacteria</taxon>
        <taxon>Enterobacterales</taxon>
        <taxon>Enterobacteriaceae</taxon>
        <taxon>Salmonella</taxon>
    </lineage>
</organism>
<evidence type="ECO:0000313" key="1">
    <source>
        <dbReference type="EMBL" id="SUG48453.1"/>
    </source>
</evidence>
<dbReference type="EC" id="3.4.24.-" evidence="1"/>
<evidence type="ECO:0000313" key="2">
    <source>
        <dbReference type="Proteomes" id="UP000254741"/>
    </source>
</evidence>
<sequence>MDSANQLAGAKRKYTKRLNKIAKTLGNNIDGTPDNYKVYMTSNINVWAIAKASADRAQHMRNRIAGDKK</sequence>
<accession>A0A379TDR5</accession>
<gene>
    <name evidence="1" type="primary">yggG_2</name>
    <name evidence="1" type="ORF">NCTC8297_03754</name>
</gene>